<proteinExistence type="predicted"/>
<protein>
    <recommendedName>
        <fullName evidence="1">Aminotransferase-like plant mobile domain-containing protein</fullName>
    </recommendedName>
</protein>
<gene>
    <name evidence="2" type="ORF">RchiOBHm_Chr5g0038611</name>
</gene>
<dbReference type="InterPro" id="IPR019557">
    <property type="entry name" value="AminoTfrase-like_pln_mobile"/>
</dbReference>
<sequence length="218" mass="25073">MSSKYETNFNKDLVLVLAEFWCSETNTFVFDWGEATITMEDVMLLGGFSVLGKQVTRPINGVLMETVEEMEKKKTELTRTPAKKAYHFNWMTHFMKLQDYKHEHVAFLFLWLARFVFPSLPEESLGKHVFPIAVLLSQGTRVALAPAVLAGLFRDLSFLKNQAFKSEEIISVSSPFQLLQLWALERFQGVLKSPPKRLNPCEPRAARWNNVNRLVSLM</sequence>
<comment type="caution">
    <text evidence="2">The sequence shown here is derived from an EMBL/GenBank/DDBJ whole genome shotgun (WGS) entry which is preliminary data.</text>
</comment>
<dbReference type="GO" id="GO:0010073">
    <property type="term" value="P:meristem maintenance"/>
    <property type="evidence" value="ECO:0007669"/>
    <property type="project" value="InterPro"/>
</dbReference>
<dbReference type="Pfam" id="PF10536">
    <property type="entry name" value="PMD"/>
    <property type="match status" value="1"/>
</dbReference>
<evidence type="ECO:0000259" key="1">
    <source>
        <dbReference type="Pfam" id="PF10536"/>
    </source>
</evidence>
<keyword evidence="2" id="KW-0378">Hydrolase</keyword>
<dbReference type="PANTHER" id="PTHR46033">
    <property type="entry name" value="PROTEIN MAIN-LIKE 2"/>
    <property type="match status" value="1"/>
</dbReference>
<dbReference type="Proteomes" id="UP000238479">
    <property type="component" value="Chromosome 5"/>
</dbReference>
<organism evidence="2 3">
    <name type="scientific">Rosa chinensis</name>
    <name type="common">China rose</name>
    <dbReference type="NCBI Taxonomy" id="74649"/>
    <lineage>
        <taxon>Eukaryota</taxon>
        <taxon>Viridiplantae</taxon>
        <taxon>Streptophyta</taxon>
        <taxon>Embryophyta</taxon>
        <taxon>Tracheophyta</taxon>
        <taxon>Spermatophyta</taxon>
        <taxon>Magnoliopsida</taxon>
        <taxon>eudicotyledons</taxon>
        <taxon>Gunneridae</taxon>
        <taxon>Pentapetalae</taxon>
        <taxon>rosids</taxon>
        <taxon>fabids</taxon>
        <taxon>Rosales</taxon>
        <taxon>Rosaceae</taxon>
        <taxon>Rosoideae</taxon>
        <taxon>Rosoideae incertae sedis</taxon>
        <taxon>Rosa</taxon>
    </lineage>
</organism>
<evidence type="ECO:0000313" key="2">
    <source>
        <dbReference type="EMBL" id="PRQ31722.1"/>
    </source>
</evidence>
<dbReference type="AlphaFoldDB" id="A0A2P6QC28"/>
<dbReference type="STRING" id="74649.A0A2P6QC28"/>
<reference evidence="2 3" key="1">
    <citation type="journal article" date="2018" name="Nat. Genet.">
        <title>The Rosa genome provides new insights in the design of modern roses.</title>
        <authorList>
            <person name="Bendahmane M."/>
        </authorList>
    </citation>
    <scope>NUCLEOTIDE SEQUENCE [LARGE SCALE GENOMIC DNA]</scope>
    <source>
        <strain evidence="3">cv. Old Blush</strain>
    </source>
</reference>
<dbReference type="EMBL" id="PDCK01000043">
    <property type="protein sequence ID" value="PRQ31722.1"/>
    <property type="molecule type" value="Genomic_DNA"/>
</dbReference>
<dbReference type="GO" id="GO:0016787">
    <property type="term" value="F:hydrolase activity"/>
    <property type="evidence" value="ECO:0007669"/>
    <property type="project" value="UniProtKB-KW"/>
</dbReference>
<name>A0A2P6QC28_ROSCH</name>
<evidence type="ECO:0000313" key="3">
    <source>
        <dbReference type="Proteomes" id="UP000238479"/>
    </source>
</evidence>
<dbReference type="PANTHER" id="PTHR46033:SF83">
    <property type="entry name" value="PROTEIN MAINTENANCE OF MERISTEMS-LIKE"/>
    <property type="match status" value="1"/>
</dbReference>
<dbReference type="InterPro" id="IPR044824">
    <property type="entry name" value="MAIN-like"/>
</dbReference>
<feature type="domain" description="Aminotransferase-like plant mobile" evidence="1">
    <location>
        <begin position="1"/>
        <end position="213"/>
    </location>
</feature>
<keyword evidence="3" id="KW-1185">Reference proteome</keyword>
<accession>A0A2P6QC28</accession>
<dbReference type="Gramene" id="PRQ31722">
    <property type="protein sequence ID" value="PRQ31722"/>
    <property type="gene ID" value="RchiOBHm_Chr5g0038611"/>
</dbReference>
<dbReference type="OMA" id="CIETHTF"/>